<evidence type="ECO:0000259" key="1">
    <source>
        <dbReference type="Pfam" id="PF08924"/>
    </source>
</evidence>
<organism evidence="2 3">
    <name type="scientific">Pallidibacillus thermolactis</name>
    <dbReference type="NCBI Taxonomy" id="251051"/>
    <lineage>
        <taxon>Bacteria</taxon>
        <taxon>Bacillati</taxon>
        <taxon>Bacillota</taxon>
        <taxon>Bacilli</taxon>
        <taxon>Bacillales</taxon>
        <taxon>Bacillaceae</taxon>
        <taxon>Pallidibacillus</taxon>
    </lineage>
</organism>
<dbReference type="RefSeq" id="WP_263061617.1">
    <property type="nucleotide sequence ID" value="NZ_JAOUSE010000023.1"/>
</dbReference>
<dbReference type="Gene3D" id="3.20.20.80">
    <property type="entry name" value="Glycosidases"/>
    <property type="match status" value="1"/>
</dbReference>
<evidence type="ECO:0000313" key="3">
    <source>
        <dbReference type="Proteomes" id="UP001208656"/>
    </source>
</evidence>
<dbReference type="InterPro" id="IPR015020">
    <property type="entry name" value="Rv2525c-like_Glyco_Hydro-like"/>
</dbReference>
<accession>A0ABT2WG70</accession>
<protein>
    <submittedName>
        <fullName evidence="2">DUF1906 domain-containing protein</fullName>
    </submittedName>
</protein>
<dbReference type="SUPFAM" id="SSF51445">
    <property type="entry name" value="(Trans)glycosidases"/>
    <property type="match status" value="1"/>
</dbReference>
<name>A0ABT2WG70_9BACI</name>
<proteinExistence type="predicted"/>
<feature type="domain" description="Rv2525c-like glycoside hydrolase-like" evidence="1">
    <location>
        <begin position="42"/>
        <end position="132"/>
    </location>
</feature>
<sequence>MCAHWGVDSATKVTNELYHYVMYNFGKPEFWGRSLSTVQGRAEGLTKEEVELLHNNGTKVLPIYNGVKEAVGYQQGRTVGINTIFHARRLAIPEGTILFASVEPFVLIDEEWIRGYVDVLIPCGYRSGIYYNPVQGDFNIAYCNAIRNDPKVANQLILWSAAPELEATKRSESPPFNPIKPSSRANVWGWQYGRDIETHSFDTNLIERKLYNLLW</sequence>
<keyword evidence="3" id="KW-1185">Reference proteome</keyword>
<dbReference type="Pfam" id="PF08924">
    <property type="entry name" value="Rv2525c_GlyHyd-like"/>
    <property type="match status" value="1"/>
</dbReference>
<evidence type="ECO:0000313" key="2">
    <source>
        <dbReference type="EMBL" id="MCU9594515.1"/>
    </source>
</evidence>
<dbReference type="EMBL" id="JAOUSE010000023">
    <property type="protein sequence ID" value="MCU9594515.1"/>
    <property type="molecule type" value="Genomic_DNA"/>
</dbReference>
<dbReference type="Proteomes" id="UP001208656">
    <property type="component" value="Unassembled WGS sequence"/>
</dbReference>
<comment type="caution">
    <text evidence="2">The sequence shown here is derived from an EMBL/GenBank/DDBJ whole genome shotgun (WGS) entry which is preliminary data.</text>
</comment>
<reference evidence="2 3" key="1">
    <citation type="submission" date="2022-10" db="EMBL/GenBank/DDBJ databases">
        <title>Description of Fervidibacillus gen. nov. in the family Fervidibacillaceae fam. nov. with two species, Fervidibacillus albus sp. nov., and Fervidibacillus halotolerans sp. nov., isolated from tidal flat sediments.</title>
        <authorList>
            <person name="Kwon K.K."/>
            <person name="Yang S.-H."/>
        </authorList>
    </citation>
    <scope>NUCLEOTIDE SEQUENCE [LARGE SCALE GENOMIC DNA]</scope>
    <source>
        <strain evidence="2 3">DSM 23332</strain>
    </source>
</reference>
<gene>
    <name evidence="2" type="ORF">OEV82_08605</name>
</gene>
<dbReference type="InterPro" id="IPR017853">
    <property type="entry name" value="GH"/>
</dbReference>